<dbReference type="RefSeq" id="WP_183870164.1">
    <property type="nucleotide sequence ID" value="NZ_JACHCF010000018.1"/>
</dbReference>
<organism evidence="1 2">
    <name type="scientific">Pedobacter cryoconitis</name>
    <dbReference type="NCBI Taxonomy" id="188932"/>
    <lineage>
        <taxon>Bacteria</taxon>
        <taxon>Pseudomonadati</taxon>
        <taxon>Bacteroidota</taxon>
        <taxon>Sphingobacteriia</taxon>
        <taxon>Sphingobacteriales</taxon>
        <taxon>Sphingobacteriaceae</taxon>
        <taxon>Pedobacter</taxon>
    </lineage>
</organism>
<reference evidence="1 2" key="1">
    <citation type="submission" date="2020-08" db="EMBL/GenBank/DDBJ databases">
        <title>Genomic Encyclopedia of Type Strains, Phase IV (KMG-V): Genome sequencing to study the core and pangenomes of soil and plant-associated prokaryotes.</title>
        <authorList>
            <person name="Whitman W."/>
        </authorList>
    </citation>
    <scope>NUCLEOTIDE SEQUENCE [LARGE SCALE GENOMIC DNA]</scope>
    <source>
        <strain evidence="1 2">MP7CTX6</strain>
    </source>
</reference>
<proteinExistence type="predicted"/>
<gene>
    <name evidence="1" type="ORF">HDE69_005199</name>
</gene>
<dbReference type="Pfam" id="PF13289">
    <property type="entry name" value="SIR2_2"/>
    <property type="match status" value="1"/>
</dbReference>
<comment type="caution">
    <text evidence="1">The sequence shown here is derived from an EMBL/GenBank/DDBJ whole genome shotgun (WGS) entry which is preliminary data.</text>
</comment>
<protein>
    <recommendedName>
        <fullName evidence="3">SIR2-like domain-containing protein</fullName>
    </recommendedName>
</protein>
<dbReference type="AlphaFoldDB" id="A0A7W8YYD0"/>
<name>A0A7W8YYD0_9SPHI</name>
<dbReference type="Proteomes" id="UP000537718">
    <property type="component" value="Unassembled WGS sequence"/>
</dbReference>
<evidence type="ECO:0000313" key="2">
    <source>
        <dbReference type="Proteomes" id="UP000537718"/>
    </source>
</evidence>
<sequence length="290" mass="33940">MKDIALLVGNGVNTISKGITWEKLLNNIIDFCKCNDLSKDKNKPFPLFYEEIFLNAIAHKSIKNEDVLKNYIAEQVLSIPPNEIHELIREVRPVHIMTTNYEFLLEGRKPKQNDGLVQEVKFSVFRKFNIDGLVYWHIHGDCNNPATINLGYEHYSGQLQKMRNYVTSGTDYKSKNVLTVSLARRLKNIDDKFVIQSWIDLFFIKDIHIIGLTLGFAETDLWWLLTYRARIVQYDQSFEVKNRIFFYIPSEYYSVDDFRIKLLKATGVEVVPINIKHGVEYYKHIINIIL</sequence>
<accession>A0A7W8YYD0</accession>
<dbReference type="EMBL" id="JACHCF010000018">
    <property type="protein sequence ID" value="MBB5624102.1"/>
    <property type="molecule type" value="Genomic_DNA"/>
</dbReference>
<evidence type="ECO:0008006" key="3">
    <source>
        <dbReference type="Google" id="ProtNLM"/>
    </source>
</evidence>
<evidence type="ECO:0000313" key="1">
    <source>
        <dbReference type="EMBL" id="MBB5624102.1"/>
    </source>
</evidence>